<proteinExistence type="predicted"/>
<comment type="caution">
    <text evidence="1">The sequence shown here is derived from an EMBL/GenBank/DDBJ whole genome shotgun (WGS) entry which is preliminary data.</text>
</comment>
<dbReference type="EMBL" id="JSZA02000167">
    <property type="protein sequence ID" value="TGO02296.1"/>
    <property type="molecule type" value="Genomic_DNA"/>
</dbReference>
<dbReference type="EMBL" id="JSZA02000167">
    <property type="protein sequence ID" value="TGO02300.1"/>
    <property type="molecule type" value="Genomic_DNA"/>
</dbReference>
<evidence type="ECO:0000313" key="1">
    <source>
        <dbReference type="EMBL" id="TGO02296.1"/>
    </source>
</evidence>
<name>A0A4E0REN1_9GAMM</name>
<sequence>MSIAQTQLTYNDLLNTVKRLSIVELNKLVSQIIELQTTKMPTHDDEVIESAMNGTLDIFNVNKNNRLFELFPVIGTQKIICDFPSALLQKAITAIDHYVNVVGQYKYKSGHPYPYYVNVTEIEIYPDENELPSLFDLHGIAPNATKGLSSEDFVRGIRDEW</sequence>
<dbReference type="AlphaFoldDB" id="A0A4E0REN1"/>
<gene>
    <name evidence="1" type="ORF">PN36_27250</name>
    <name evidence="2" type="ORF">PN36_27270</name>
</gene>
<evidence type="ECO:0000313" key="3">
    <source>
        <dbReference type="Proteomes" id="UP000030428"/>
    </source>
</evidence>
<evidence type="ECO:0000313" key="2">
    <source>
        <dbReference type="EMBL" id="TGO02300.1"/>
    </source>
</evidence>
<reference evidence="1 3" key="1">
    <citation type="journal article" date="2016" name="Front. Microbiol.">
        <title>Single-Cell (Meta-)Genomics of a Dimorphic Candidatus Thiomargarita nelsonii Reveals Genomic Plasticity.</title>
        <authorList>
            <person name="Flood B.E."/>
            <person name="Fliss P."/>
            <person name="Jones D.S."/>
            <person name="Dick G.J."/>
            <person name="Jain S."/>
            <person name="Kaster A.K."/>
            <person name="Winkel M."/>
            <person name="Mussmann M."/>
            <person name="Bailey J."/>
        </authorList>
    </citation>
    <scope>NUCLEOTIDE SEQUENCE [LARGE SCALE GENOMIC DNA]</scope>
    <source>
        <strain evidence="1">Hydrate Ridge</strain>
    </source>
</reference>
<accession>A0A4E0REN1</accession>
<dbReference type="Proteomes" id="UP000030428">
    <property type="component" value="Unassembled WGS sequence"/>
</dbReference>
<organism evidence="1 3">
    <name type="scientific">Candidatus Thiomargarita nelsonii</name>
    <dbReference type="NCBI Taxonomy" id="1003181"/>
    <lineage>
        <taxon>Bacteria</taxon>
        <taxon>Pseudomonadati</taxon>
        <taxon>Pseudomonadota</taxon>
        <taxon>Gammaproteobacteria</taxon>
        <taxon>Thiotrichales</taxon>
        <taxon>Thiotrichaceae</taxon>
        <taxon>Thiomargarita</taxon>
    </lineage>
</organism>
<keyword evidence="3" id="KW-1185">Reference proteome</keyword>
<protein>
    <submittedName>
        <fullName evidence="1">Uncharacterized protein</fullName>
    </submittedName>
</protein>